<reference evidence="1 2" key="1">
    <citation type="submission" date="2019-11" db="EMBL/GenBank/DDBJ databases">
        <authorList>
            <person name="Cao P."/>
        </authorList>
    </citation>
    <scope>NUCLEOTIDE SEQUENCE [LARGE SCALE GENOMIC DNA]</scope>
    <source>
        <strain evidence="1 2">NEAU-AAG5</strain>
    </source>
</reference>
<dbReference type="AlphaFoldDB" id="A0A7K1L1U5"/>
<evidence type="ECO:0000313" key="1">
    <source>
        <dbReference type="EMBL" id="MUN38410.1"/>
    </source>
</evidence>
<dbReference type="Proteomes" id="UP000432015">
    <property type="component" value="Unassembled WGS sequence"/>
</dbReference>
<dbReference type="EMBL" id="WOFH01000005">
    <property type="protein sequence ID" value="MUN38410.1"/>
    <property type="molecule type" value="Genomic_DNA"/>
</dbReference>
<name>A0A7K1L1U5_9ACTN</name>
<protein>
    <submittedName>
        <fullName evidence="1">Uncharacterized protein</fullName>
    </submittedName>
</protein>
<evidence type="ECO:0000313" key="2">
    <source>
        <dbReference type="Proteomes" id="UP000432015"/>
    </source>
</evidence>
<organism evidence="1 2">
    <name type="scientific">Actinomadura litoris</name>
    <dbReference type="NCBI Taxonomy" id="2678616"/>
    <lineage>
        <taxon>Bacteria</taxon>
        <taxon>Bacillati</taxon>
        <taxon>Actinomycetota</taxon>
        <taxon>Actinomycetes</taxon>
        <taxon>Streptosporangiales</taxon>
        <taxon>Thermomonosporaceae</taxon>
        <taxon>Actinomadura</taxon>
    </lineage>
</organism>
<accession>A0A7K1L1U5</accession>
<comment type="caution">
    <text evidence="1">The sequence shown here is derived from an EMBL/GenBank/DDBJ whole genome shotgun (WGS) entry which is preliminary data.</text>
</comment>
<keyword evidence="2" id="KW-1185">Reference proteome</keyword>
<gene>
    <name evidence="1" type="ORF">GNZ18_17620</name>
</gene>
<proteinExistence type="predicted"/>
<sequence>MTEAETLASLLTKTDLAALDHLERSAVIPVVAGLQAQGDLIVVPLPMIADSVRVRRDAGWREVPATGVELLRSAAGGNPHTLVAEPDTCWWTAGVSDSVGLALGVFETSGVAYLMHPEHGASGCAPGSYAVRRQRERDGGRMRVVAD</sequence>